<reference evidence="4 5" key="1">
    <citation type="submission" date="2021-06" db="EMBL/GenBank/DDBJ databases">
        <authorList>
            <person name="Sun Q."/>
            <person name="Li D."/>
        </authorList>
    </citation>
    <scope>NUCLEOTIDE SEQUENCE [LARGE SCALE GENOMIC DNA]</scope>
    <source>
        <strain evidence="4 5">MSJ-4</strain>
    </source>
</reference>
<keyword evidence="4" id="KW-0032">Aminotransferase</keyword>
<comment type="cofactor">
    <cofactor evidence="1">
        <name>pyridoxal 5'-phosphate</name>
        <dbReference type="ChEBI" id="CHEBI:597326"/>
    </cofactor>
</comment>
<accession>A0ABS6EYW2</accession>
<dbReference type="CDD" id="cd00609">
    <property type="entry name" value="AAT_like"/>
    <property type="match status" value="1"/>
</dbReference>
<sequence length="357" mass="41001">MAKHGGDIYTEGLFKCRDLLDFSSNINPLGVPDTFTKNMEEAMDAILRYPDLHYRRAKSSIVEYLHNKVDMENILLGNGAAEIIQLVISNFSKILIVVPSFVEYEDCALKSGSKIEYSYLDENMDLDYEDIKRKMVECQALVLGNPNNPNGALIEKDRFYEILDICEEKGITAIIDEAFIEFAGDKALSFVEDIDKYNCLFIIRALTKFFALPGIRAGYGISKDRGLIEELKNKQIPWNINCFADMALCEVLKDEKYIKNSLQWIEGCRKEITPLLKDIDFIEKVYKTSGNFVLCKLKNLKGKELYEYCLKKNLLIRVCDNYKGLDEYHVRFAIKDSYRNSILINTLKTIEKELGSI</sequence>
<protein>
    <submittedName>
        <fullName evidence="4">Aminotransferase class I/II-fold pyridoxal phosphate-dependent enzyme</fullName>
    </submittedName>
</protein>
<name>A0ABS6EYW2_9CLOT</name>
<dbReference type="GO" id="GO:0008483">
    <property type="term" value="F:transaminase activity"/>
    <property type="evidence" value="ECO:0007669"/>
    <property type="project" value="UniProtKB-KW"/>
</dbReference>
<evidence type="ECO:0000313" key="5">
    <source>
        <dbReference type="Proteomes" id="UP000736583"/>
    </source>
</evidence>
<dbReference type="PANTHER" id="PTHR42885">
    <property type="entry name" value="HISTIDINOL-PHOSPHATE AMINOTRANSFERASE-RELATED"/>
    <property type="match status" value="1"/>
</dbReference>
<dbReference type="PANTHER" id="PTHR42885:SF1">
    <property type="entry name" value="THREONINE-PHOSPHATE DECARBOXYLASE"/>
    <property type="match status" value="1"/>
</dbReference>
<feature type="domain" description="Aminotransferase class I/classII large" evidence="3">
    <location>
        <begin position="18"/>
        <end position="318"/>
    </location>
</feature>
<comment type="caution">
    <text evidence="4">The sequence shown here is derived from an EMBL/GenBank/DDBJ whole genome shotgun (WGS) entry which is preliminary data.</text>
</comment>
<evidence type="ECO:0000256" key="1">
    <source>
        <dbReference type="ARBA" id="ARBA00001933"/>
    </source>
</evidence>
<gene>
    <name evidence="4" type="ORF">KQI89_02155</name>
</gene>
<proteinExistence type="predicted"/>
<evidence type="ECO:0000313" key="4">
    <source>
        <dbReference type="EMBL" id="MBU5590557.1"/>
    </source>
</evidence>
<organism evidence="4 5">
    <name type="scientific">Clostridium simiarum</name>
    <dbReference type="NCBI Taxonomy" id="2841506"/>
    <lineage>
        <taxon>Bacteria</taxon>
        <taxon>Bacillati</taxon>
        <taxon>Bacillota</taxon>
        <taxon>Clostridia</taxon>
        <taxon>Eubacteriales</taxon>
        <taxon>Clostridiaceae</taxon>
        <taxon>Clostridium</taxon>
    </lineage>
</organism>
<dbReference type="EMBL" id="JAHLQL010000001">
    <property type="protein sequence ID" value="MBU5590557.1"/>
    <property type="molecule type" value="Genomic_DNA"/>
</dbReference>
<dbReference type="InterPro" id="IPR004839">
    <property type="entry name" value="Aminotransferase_I/II_large"/>
</dbReference>
<dbReference type="Proteomes" id="UP000736583">
    <property type="component" value="Unassembled WGS sequence"/>
</dbReference>
<keyword evidence="4" id="KW-0808">Transferase</keyword>
<dbReference type="Pfam" id="PF00155">
    <property type="entry name" value="Aminotran_1_2"/>
    <property type="match status" value="1"/>
</dbReference>
<keyword evidence="5" id="KW-1185">Reference proteome</keyword>
<keyword evidence="2" id="KW-0663">Pyridoxal phosphate</keyword>
<evidence type="ECO:0000259" key="3">
    <source>
        <dbReference type="Pfam" id="PF00155"/>
    </source>
</evidence>
<evidence type="ECO:0000256" key="2">
    <source>
        <dbReference type="ARBA" id="ARBA00022898"/>
    </source>
</evidence>